<dbReference type="InterPro" id="IPR001258">
    <property type="entry name" value="NHL_repeat"/>
</dbReference>
<evidence type="ECO:0000256" key="2">
    <source>
        <dbReference type="PROSITE-ProRule" id="PRU00504"/>
    </source>
</evidence>
<keyword evidence="3" id="KW-0812">Transmembrane</keyword>
<dbReference type="Gene3D" id="2.120.10.30">
    <property type="entry name" value="TolB, C-terminal domain"/>
    <property type="match status" value="2"/>
</dbReference>
<evidence type="ECO:0000313" key="5">
    <source>
        <dbReference type="Proteomes" id="UP000037175"/>
    </source>
</evidence>
<dbReference type="PANTHER" id="PTHR24104">
    <property type="entry name" value="E3 UBIQUITIN-PROTEIN LIGASE NHLRC1-RELATED"/>
    <property type="match status" value="1"/>
</dbReference>
<dbReference type="PROSITE" id="PS51125">
    <property type="entry name" value="NHL"/>
    <property type="match status" value="1"/>
</dbReference>
<keyword evidence="3" id="KW-1133">Transmembrane helix</keyword>
<protein>
    <submittedName>
        <fullName evidence="4">NHL repeat containing protein</fullName>
    </submittedName>
</protein>
<dbReference type="Pfam" id="PF01436">
    <property type="entry name" value="NHL"/>
    <property type="match status" value="1"/>
</dbReference>
<dbReference type="Proteomes" id="UP000037175">
    <property type="component" value="Unassembled WGS sequence"/>
</dbReference>
<proteinExistence type="predicted"/>
<keyword evidence="1" id="KW-0677">Repeat</keyword>
<sequence>MESVRIAIKNKAYMTRNFLFILTVMLLSFLFTIAYWAYSSHIARGARLSTAKVVSTSGKYRLNRPMGITVDKEGRIFVADSGNNRVVVYKLGSWFKKIIGGPDGKMKTPTSVALYKNRLYVGSYGTGEIQVYDKSGELKDSLPHQKDRLNLPDIRTLALTVDSQGNLYASDAKRQQIAVFDQEGNLKLIFGRPGYFPGELSYVNGLAVDEENRRIIALDSNNLRLLYFNFEGKFLDYLQLDKIAKELFVAPRGLAYDPEKKAIYIADTLSDNVVILSEQGKILDKSGKIGLSYPHGLFLGPDKFLYITNRENSDIYLLNS</sequence>
<keyword evidence="3" id="KW-0472">Membrane</keyword>
<comment type="caution">
    <text evidence="4">The sequence shown here is derived from an EMBL/GenBank/DDBJ whole genome shotgun (WGS) entry which is preliminary data.</text>
</comment>
<dbReference type="InterPro" id="IPR050952">
    <property type="entry name" value="TRIM-NHL_E3_ligases"/>
</dbReference>
<dbReference type="PANTHER" id="PTHR24104:SF25">
    <property type="entry name" value="PROTEIN LIN-41"/>
    <property type="match status" value="1"/>
</dbReference>
<dbReference type="CDD" id="cd14963">
    <property type="entry name" value="NHL_like_5"/>
    <property type="match status" value="1"/>
</dbReference>
<gene>
    <name evidence="4" type="ORF">Tfer_1991</name>
</gene>
<dbReference type="SUPFAM" id="SSF101898">
    <property type="entry name" value="NHL repeat"/>
    <property type="match status" value="1"/>
</dbReference>
<dbReference type="RefSeq" id="WP_052218182.1">
    <property type="nucleotide sequence ID" value="NZ_LGTE01000013.1"/>
</dbReference>
<name>A0A0L6W2P6_9FIRM</name>
<evidence type="ECO:0000256" key="1">
    <source>
        <dbReference type="ARBA" id="ARBA00022737"/>
    </source>
</evidence>
<dbReference type="GO" id="GO:0008270">
    <property type="term" value="F:zinc ion binding"/>
    <property type="evidence" value="ECO:0007669"/>
    <property type="project" value="UniProtKB-KW"/>
</dbReference>
<feature type="repeat" description="NHL" evidence="2">
    <location>
        <begin position="51"/>
        <end position="92"/>
    </location>
</feature>
<evidence type="ECO:0000313" key="4">
    <source>
        <dbReference type="EMBL" id="KNZ69354.1"/>
    </source>
</evidence>
<keyword evidence="5" id="KW-1185">Reference proteome</keyword>
<reference evidence="5" key="1">
    <citation type="submission" date="2015-07" db="EMBL/GenBank/DDBJ databases">
        <title>Complete Genome of Thermincola ferriacetica strain Z-0001T.</title>
        <authorList>
            <person name="Lusk B."/>
            <person name="Badalamenti J.P."/>
            <person name="Parameswaran P."/>
            <person name="Bond D.R."/>
            <person name="Torres C.I."/>
        </authorList>
    </citation>
    <scope>NUCLEOTIDE SEQUENCE [LARGE SCALE GENOMIC DNA]</scope>
    <source>
        <strain evidence="5">Z-0001</strain>
    </source>
</reference>
<dbReference type="AlphaFoldDB" id="A0A0L6W2P6"/>
<dbReference type="InterPro" id="IPR011042">
    <property type="entry name" value="6-blade_b-propeller_TolB-like"/>
</dbReference>
<accession>A0A0L6W2P6</accession>
<dbReference type="Pfam" id="PF17170">
    <property type="entry name" value="DUF5128"/>
    <property type="match status" value="1"/>
</dbReference>
<organism evidence="4 5">
    <name type="scientific">Thermincola ferriacetica</name>
    <dbReference type="NCBI Taxonomy" id="281456"/>
    <lineage>
        <taxon>Bacteria</taxon>
        <taxon>Bacillati</taxon>
        <taxon>Bacillota</taxon>
        <taxon>Clostridia</taxon>
        <taxon>Eubacteriales</taxon>
        <taxon>Thermincolaceae</taxon>
        <taxon>Thermincola</taxon>
    </lineage>
</organism>
<dbReference type="EMBL" id="LGTE01000013">
    <property type="protein sequence ID" value="KNZ69354.1"/>
    <property type="molecule type" value="Genomic_DNA"/>
</dbReference>
<evidence type="ECO:0000256" key="3">
    <source>
        <dbReference type="SAM" id="Phobius"/>
    </source>
</evidence>
<feature type="transmembrane region" description="Helical" evidence="3">
    <location>
        <begin position="18"/>
        <end position="38"/>
    </location>
</feature>